<dbReference type="SUPFAM" id="SSF55120">
    <property type="entry name" value="Pseudouridine synthase"/>
    <property type="match status" value="1"/>
</dbReference>
<dbReference type="GO" id="GO:0003723">
    <property type="term" value="F:RNA binding"/>
    <property type="evidence" value="ECO:0007669"/>
    <property type="project" value="InterPro"/>
</dbReference>
<evidence type="ECO:0000256" key="3">
    <source>
        <dbReference type="ARBA" id="ARBA00023235"/>
    </source>
</evidence>
<organism evidence="9">
    <name type="scientific">uncultured Chloroflexi bacterium Rifle_16ft_4_minimus_6153</name>
    <dbReference type="NCBI Taxonomy" id="1665079"/>
    <lineage>
        <taxon>Bacteria</taxon>
        <taxon>Bacillati</taxon>
        <taxon>Chloroflexota</taxon>
        <taxon>environmental samples</taxon>
    </lineage>
</organism>
<dbReference type="GO" id="GO:0160147">
    <property type="term" value="F:tRNA pseudouridine(38-40) synthase activity"/>
    <property type="evidence" value="ECO:0007669"/>
    <property type="project" value="UniProtKB-EC"/>
</dbReference>
<proteinExistence type="inferred from homology"/>
<comment type="catalytic activity">
    <reaction evidence="4 7">
        <text>uridine(38/39/40) in tRNA = pseudouridine(38/39/40) in tRNA</text>
        <dbReference type="Rhea" id="RHEA:22376"/>
        <dbReference type="Rhea" id="RHEA-COMP:10085"/>
        <dbReference type="Rhea" id="RHEA-COMP:10087"/>
        <dbReference type="ChEBI" id="CHEBI:65314"/>
        <dbReference type="ChEBI" id="CHEBI:65315"/>
        <dbReference type="EC" id="5.4.99.12"/>
    </reaction>
</comment>
<keyword evidence="3 4" id="KW-0413">Isomerase</keyword>
<comment type="similarity">
    <text evidence="1 4 7">Belongs to the tRNA pseudouridine synthase TruA family.</text>
</comment>
<comment type="subunit">
    <text evidence="4">Homodimer.</text>
</comment>
<feature type="domain" description="Pseudouridine synthase I TruA alpha/beta" evidence="8">
    <location>
        <begin position="6"/>
        <end position="105"/>
    </location>
</feature>
<dbReference type="CDD" id="cd02570">
    <property type="entry name" value="PseudoU_synth_EcTruA"/>
    <property type="match status" value="1"/>
</dbReference>
<feature type="binding site" evidence="4 6">
    <location>
        <position position="112"/>
    </location>
    <ligand>
        <name>substrate</name>
    </ligand>
</feature>
<feature type="active site" description="Nucleophile" evidence="4 5">
    <location>
        <position position="54"/>
    </location>
</feature>
<dbReference type="InterPro" id="IPR020094">
    <property type="entry name" value="TruA/RsuA/RluB/E/F_N"/>
</dbReference>
<dbReference type="AlphaFoldDB" id="A0A0H4T9E8"/>
<dbReference type="InterPro" id="IPR020097">
    <property type="entry name" value="PsdUridine_synth_TruA_a/b_dom"/>
</dbReference>
<protein>
    <recommendedName>
        <fullName evidence="4">tRNA pseudouridine synthase A</fullName>
        <ecNumber evidence="4">5.4.99.12</ecNumber>
    </recommendedName>
    <alternativeName>
        <fullName evidence="4">tRNA pseudouridine(38-40) synthase</fullName>
    </alternativeName>
    <alternativeName>
        <fullName evidence="4">tRNA pseudouridylate synthase I</fullName>
    </alternativeName>
    <alternativeName>
        <fullName evidence="4">tRNA-uridine isomerase I</fullName>
    </alternativeName>
</protein>
<evidence type="ECO:0000256" key="7">
    <source>
        <dbReference type="RuleBase" id="RU003792"/>
    </source>
</evidence>
<feature type="domain" description="Pseudouridine synthase I TruA alpha/beta" evidence="8">
    <location>
        <begin position="146"/>
        <end position="247"/>
    </location>
</feature>
<dbReference type="NCBIfam" id="TIGR00071">
    <property type="entry name" value="hisT_truA"/>
    <property type="match status" value="1"/>
</dbReference>
<dbReference type="PANTHER" id="PTHR11142:SF0">
    <property type="entry name" value="TRNA PSEUDOURIDINE SYNTHASE-LIKE 1"/>
    <property type="match status" value="1"/>
</dbReference>
<evidence type="ECO:0000256" key="2">
    <source>
        <dbReference type="ARBA" id="ARBA00022694"/>
    </source>
</evidence>
<evidence type="ECO:0000313" key="9">
    <source>
        <dbReference type="EMBL" id="AKQ04543.1"/>
    </source>
</evidence>
<dbReference type="Pfam" id="PF01416">
    <property type="entry name" value="PseudoU_synth_1"/>
    <property type="match status" value="2"/>
</dbReference>
<dbReference type="PANTHER" id="PTHR11142">
    <property type="entry name" value="PSEUDOURIDYLATE SYNTHASE"/>
    <property type="match status" value="1"/>
</dbReference>
<dbReference type="HAMAP" id="MF_00171">
    <property type="entry name" value="TruA"/>
    <property type="match status" value="1"/>
</dbReference>
<dbReference type="InterPro" id="IPR020095">
    <property type="entry name" value="PsdUridine_synth_TruA_C"/>
</dbReference>
<dbReference type="GO" id="GO:0031119">
    <property type="term" value="P:tRNA pseudouridine synthesis"/>
    <property type="evidence" value="ECO:0007669"/>
    <property type="project" value="UniProtKB-UniRule"/>
</dbReference>
<dbReference type="PIRSF" id="PIRSF001430">
    <property type="entry name" value="tRNA_psdUrid_synth"/>
    <property type="match status" value="1"/>
</dbReference>
<evidence type="ECO:0000256" key="1">
    <source>
        <dbReference type="ARBA" id="ARBA00009375"/>
    </source>
</evidence>
<comment type="function">
    <text evidence="4">Formation of pseudouridine at positions 38, 39 and 40 in the anticodon stem and loop of transfer RNAs.</text>
</comment>
<dbReference type="InterPro" id="IPR020103">
    <property type="entry name" value="PsdUridine_synth_cat_dom_sf"/>
</dbReference>
<dbReference type="FunFam" id="3.30.70.580:FF:000001">
    <property type="entry name" value="tRNA pseudouridine synthase A"/>
    <property type="match status" value="1"/>
</dbReference>
<dbReference type="Gene3D" id="3.30.70.660">
    <property type="entry name" value="Pseudouridine synthase I, catalytic domain, C-terminal subdomain"/>
    <property type="match status" value="1"/>
</dbReference>
<dbReference type="InterPro" id="IPR001406">
    <property type="entry name" value="PsdUridine_synth_TruA"/>
</dbReference>
<keyword evidence="2 4" id="KW-0819">tRNA processing</keyword>
<accession>A0A0H4T9E8</accession>
<evidence type="ECO:0000256" key="5">
    <source>
        <dbReference type="PIRSR" id="PIRSR001430-1"/>
    </source>
</evidence>
<reference evidence="9" key="1">
    <citation type="journal article" date="2015" name="ISME J.">
        <title>Aquifer environment selects for microbial species cohorts in sediment and groundwater.</title>
        <authorList>
            <person name="Hug L.A."/>
            <person name="Thomas B.C."/>
            <person name="Brown C.T."/>
            <person name="Frischkorn K.R."/>
            <person name="Williams K.H."/>
            <person name="Tringe S.G."/>
            <person name="Banfield J.F."/>
        </authorList>
    </citation>
    <scope>NUCLEOTIDE SEQUENCE</scope>
</reference>
<dbReference type="Gene3D" id="3.30.70.580">
    <property type="entry name" value="Pseudouridine synthase I, catalytic domain, N-terminal subdomain"/>
    <property type="match status" value="1"/>
</dbReference>
<comment type="caution">
    <text evidence="4">Lacks conserved residue(s) required for the propagation of feature annotation.</text>
</comment>
<gene>
    <name evidence="4 9" type="primary">truA</name>
</gene>
<dbReference type="EMBL" id="KT007044">
    <property type="protein sequence ID" value="AKQ04543.1"/>
    <property type="molecule type" value="Genomic_DNA"/>
</dbReference>
<evidence type="ECO:0000256" key="6">
    <source>
        <dbReference type="PIRSR" id="PIRSR001430-2"/>
    </source>
</evidence>
<evidence type="ECO:0000256" key="4">
    <source>
        <dbReference type="HAMAP-Rule" id="MF_00171"/>
    </source>
</evidence>
<sequence length="247" mass="26973">MARYRAVVEYDGTEFLGFQRQAEGLSRTVQGEIEAALGRIGWTGKAVLGAGRTDSGVHASGQVIAFDFEWRHGSEALLRALNANLPPDAAIKALDECAADFHPRYAAKGRRYRYTLYNAPVRSPLAARYAWHVWPPALNVEAMQAASQRLVGRHDFAAFGADPDGGESTTRTVRRAEWAAQGEALRFEIQADAFLYRMVRSLVGALKKVGAGDLAVADFVAILQSRDRAQCPPIAPPQGLCLVEVIY</sequence>
<name>A0A0H4T9E8_9CHLR</name>
<dbReference type="EC" id="5.4.99.12" evidence="4"/>
<evidence type="ECO:0000259" key="8">
    <source>
        <dbReference type="Pfam" id="PF01416"/>
    </source>
</evidence>